<dbReference type="PANTHER" id="PTHR13360">
    <property type="entry name" value="ACTIVATING SIGNAL COINTEGRATOR 1 COMPLEX SUBUNIT 1"/>
    <property type="match status" value="1"/>
</dbReference>
<dbReference type="PANTHER" id="PTHR13360:SF1">
    <property type="entry name" value="ACTIVATING SIGNAL COINTEGRATOR 1 COMPLEX SUBUNIT 1"/>
    <property type="match status" value="1"/>
</dbReference>
<name>U4UMC5_DENPD</name>
<dbReference type="InterPro" id="IPR019510">
    <property type="entry name" value="AKAP7-like_phosphoesterase"/>
</dbReference>
<dbReference type="GO" id="GO:0005634">
    <property type="term" value="C:nucleus"/>
    <property type="evidence" value="ECO:0007669"/>
    <property type="project" value="TreeGrafter"/>
</dbReference>
<gene>
    <name evidence="2" type="ORF">D910_10926</name>
</gene>
<sequence>MSRKTARPIKMWINGRIFTVPEPPKRLKQAQDCVMNEEQLEHLDITQELNRYSAKIKLPKWYHPRLSKISELSSSLAPDDTIVVENDDKASLAKALGRLHSTVTQLRLKSAPLQFTCIPCTHPTIQKSFLYLRSQLLSMQDEIPGLDASIFMSHLKLHVTIDVYSLFDEVERAEAVKALEEYRPTLEELLQRTGPMSLDIGTLDCMNSNLKNVNVLYANARFRDESQQVTLQAVVDGIAEHFYQRGLARKDPRSIKLHMTVLNSKYRKSCKGKWTRHGVDATKIMERFKDFHFGHCSFDAVHLSHMSLRGSDGFYEPLAVMRLSTD</sequence>
<dbReference type="Pfam" id="PF10469">
    <property type="entry name" value="AKAP7_NLS"/>
    <property type="match status" value="1"/>
</dbReference>
<accession>U4UMC5</accession>
<dbReference type="SUPFAM" id="SSF55144">
    <property type="entry name" value="LigT-like"/>
    <property type="match status" value="1"/>
</dbReference>
<evidence type="ECO:0000313" key="2">
    <source>
        <dbReference type="EMBL" id="ERL93638.1"/>
    </source>
</evidence>
<proteinExistence type="predicted"/>
<dbReference type="GO" id="GO:0006355">
    <property type="term" value="P:regulation of DNA-templated transcription"/>
    <property type="evidence" value="ECO:0007669"/>
    <property type="project" value="TreeGrafter"/>
</dbReference>
<protein>
    <recommendedName>
        <fullName evidence="1">A-kinase anchor protein 7-like phosphoesterase domain-containing protein</fullName>
    </recommendedName>
</protein>
<dbReference type="EMBL" id="KB632366">
    <property type="protein sequence ID" value="ERL93638.1"/>
    <property type="molecule type" value="Genomic_DNA"/>
</dbReference>
<dbReference type="InterPro" id="IPR009210">
    <property type="entry name" value="ASCC1"/>
</dbReference>
<dbReference type="Gene3D" id="3.90.1140.10">
    <property type="entry name" value="Cyclic phosphodiesterase"/>
    <property type="match status" value="1"/>
</dbReference>
<dbReference type="Proteomes" id="UP000030742">
    <property type="component" value="Unassembled WGS sequence"/>
</dbReference>
<organism evidence="2 3">
    <name type="scientific">Dendroctonus ponderosae</name>
    <name type="common">Mountain pine beetle</name>
    <dbReference type="NCBI Taxonomy" id="77166"/>
    <lineage>
        <taxon>Eukaryota</taxon>
        <taxon>Metazoa</taxon>
        <taxon>Ecdysozoa</taxon>
        <taxon>Arthropoda</taxon>
        <taxon>Hexapoda</taxon>
        <taxon>Insecta</taxon>
        <taxon>Pterygota</taxon>
        <taxon>Neoptera</taxon>
        <taxon>Endopterygota</taxon>
        <taxon>Coleoptera</taxon>
        <taxon>Polyphaga</taxon>
        <taxon>Cucujiformia</taxon>
        <taxon>Curculionidae</taxon>
        <taxon>Scolytinae</taxon>
        <taxon>Dendroctonus</taxon>
    </lineage>
</organism>
<evidence type="ECO:0000259" key="1">
    <source>
        <dbReference type="Pfam" id="PF10469"/>
    </source>
</evidence>
<dbReference type="OrthoDB" id="277832at2759"/>
<dbReference type="GO" id="GO:0006307">
    <property type="term" value="P:DNA alkylation repair"/>
    <property type="evidence" value="ECO:0007669"/>
    <property type="project" value="InterPro"/>
</dbReference>
<feature type="domain" description="A-kinase anchor protein 7-like phosphoesterase" evidence="1">
    <location>
        <begin position="115"/>
        <end position="323"/>
    </location>
</feature>
<dbReference type="AlphaFoldDB" id="U4UMC5"/>
<dbReference type="InterPro" id="IPR009097">
    <property type="entry name" value="Cyclic_Pdiesterase"/>
</dbReference>
<reference evidence="2 3" key="1">
    <citation type="journal article" date="2013" name="Genome Biol.">
        <title>Draft genome of the mountain pine beetle, Dendroctonus ponderosae Hopkins, a major forest pest.</title>
        <authorList>
            <person name="Keeling C.I."/>
            <person name="Yuen M.M."/>
            <person name="Liao N.Y."/>
            <person name="Docking T.R."/>
            <person name="Chan S.K."/>
            <person name="Taylor G.A."/>
            <person name="Palmquist D.L."/>
            <person name="Jackman S.D."/>
            <person name="Nguyen A."/>
            <person name="Li M."/>
            <person name="Henderson H."/>
            <person name="Janes J.K."/>
            <person name="Zhao Y."/>
            <person name="Pandoh P."/>
            <person name="Moore R."/>
            <person name="Sperling F.A."/>
            <person name="Huber D.P."/>
            <person name="Birol I."/>
            <person name="Jones S.J."/>
            <person name="Bohlmann J."/>
        </authorList>
    </citation>
    <scope>NUCLEOTIDE SEQUENCE</scope>
</reference>
<dbReference type="STRING" id="77166.U4UMC5"/>
<evidence type="ECO:0000313" key="3">
    <source>
        <dbReference type="Proteomes" id="UP000030742"/>
    </source>
</evidence>